<dbReference type="PANTHER" id="PTHR43845:SF1">
    <property type="entry name" value="BLR5969 PROTEIN"/>
    <property type="match status" value="1"/>
</dbReference>
<keyword evidence="3" id="KW-0436">Ligase</keyword>
<dbReference type="Gene3D" id="3.40.50.12780">
    <property type="entry name" value="N-terminal domain of ligase-like"/>
    <property type="match status" value="1"/>
</dbReference>
<dbReference type="InterPro" id="IPR000873">
    <property type="entry name" value="AMP-dep_synth/lig_dom"/>
</dbReference>
<dbReference type="Pfam" id="PF00501">
    <property type="entry name" value="AMP-binding"/>
    <property type="match status" value="1"/>
</dbReference>
<accession>A0AB36TDI8</accession>
<dbReference type="PANTHER" id="PTHR43845">
    <property type="entry name" value="BLR5969 PROTEIN"/>
    <property type="match status" value="1"/>
</dbReference>
<sequence>MSMRRYWNEEIETMSRKDLEDYQFRLLSEHLALAYEKSQYYRQSFDEAGVKPSDFKKLSDISKFPFVNKHIERERQQKKPLLGDMTAVAEEEVVFVSASSGSTGVPTLSPFTKKDFEEFQDVQSRLFWAAGMRPNDRYVHALNFTLFVGGPDVIGAQNLGALCIWAGAIPSDRLLFILKEFQPTVIWTTPSYAWYLGETAKKQGIDPAKDLSINKIIVAGEPGGSIDATRQAIEELWDAKVYDFYGISDIFGACAGMCSERNGLHLVEDHILVEVINPDTLEPVAEGERGELVFTTLRKTARPMIRFRTGDIGTVNREKCACGRTHARINITGRLDDMLIVSGVNVFPSDIEYVVRNMEELSGEYRITAITENFTTKFKLEVERALGNQEPKEVLAEKVSARIKARLGVRPREVIVLENGELPRATHKAKRLIDERNGGF</sequence>
<dbReference type="Proteomes" id="UP000223596">
    <property type="component" value="Unassembled WGS sequence"/>
</dbReference>
<reference evidence="3 4" key="1">
    <citation type="submission" date="2017-09" db="EMBL/GenBank/DDBJ databases">
        <title>Evaluation of Pacific Biosciences Sequencing Technology to Finishing C. thermocellum Genome Sequences.</title>
        <authorList>
            <person name="Brown S."/>
        </authorList>
    </citation>
    <scope>NUCLEOTIDE SEQUENCE [LARGE SCALE GENOMIC DNA]</scope>
    <source>
        <strain evidence="3 4">AD2</strain>
    </source>
</reference>
<dbReference type="Gene3D" id="3.30.300.30">
    <property type="match status" value="1"/>
</dbReference>
<dbReference type="InterPro" id="IPR011880">
    <property type="entry name" value="PA_CoA_ligase"/>
</dbReference>
<gene>
    <name evidence="3" type="ORF">M972_11395</name>
</gene>
<proteinExistence type="predicted"/>
<name>A0AB36TDI8_ACETH</name>
<dbReference type="InterPro" id="IPR042099">
    <property type="entry name" value="ANL_N_sf"/>
</dbReference>
<evidence type="ECO:0000313" key="4">
    <source>
        <dbReference type="Proteomes" id="UP000223596"/>
    </source>
</evidence>
<dbReference type="AlphaFoldDB" id="A0AB36TDI8"/>
<feature type="domain" description="AMP-dependent ligase C-terminal" evidence="2">
    <location>
        <begin position="343"/>
        <end position="436"/>
    </location>
</feature>
<dbReference type="RefSeq" id="WP_003514440.1">
    <property type="nucleotide sequence ID" value="NZ_CP013828.1"/>
</dbReference>
<feature type="domain" description="AMP-dependent synthetase/ligase" evidence="1">
    <location>
        <begin position="65"/>
        <end position="294"/>
    </location>
</feature>
<evidence type="ECO:0000259" key="2">
    <source>
        <dbReference type="Pfam" id="PF14535"/>
    </source>
</evidence>
<comment type="caution">
    <text evidence="3">The sequence shown here is derived from an EMBL/GenBank/DDBJ whole genome shotgun (WGS) entry which is preliminary data.</text>
</comment>
<dbReference type="InterPro" id="IPR045851">
    <property type="entry name" value="AMP-bd_C_sf"/>
</dbReference>
<dbReference type="GO" id="GO:0047475">
    <property type="term" value="F:phenylacetate-CoA ligase activity"/>
    <property type="evidence" value="ECO:0007669"/>
    <property type="project" value="InterPro"/>
</dbReference>
<dbReference type="InterPro" id="IPR028154">
    <property type="entry name" value="AMP-dep_Lig_C"/>
</dbReference>
<evidence type="ECO:0000259" key="1">
    <source>
        <dbReference type="Pfam" id="PF00501"/>
    </source>
</evidence>
<evidence type="ECO:0000313" key="3">
    <source>
        <dbReference type="EMBL" id="PFH01656.1"/>
    </source>
</evidence>
<dbReference type="EMBL" id="PDBW01000001">
    <property type="protein sequence ID" value="PFH01656.1"/>
    <property type="molecule type" value="Genomic_DNA"/>
</dbReference>
<dbReference type="CDD" id="cd05913">
    <property type="entry name" value="PaaK"/>
    <property type="match status" value="1"/>
</dbReference>
<dbReference type="GO" id="GO:0010124">
    <property type="term" value="P:phenylacetate catabolic process"/>
    <property type="evidence" value="ECO:0007669"/>
    <property type="project" value="InterPro"/>
</dbReference>
<protein>
    <submittedName>
        <fullName evidence="3">Phenylacetate-CoA ligase</fullName>
    </submittedName>
</protein>
<dbReference type="GeneID" id="35805124"/>
<organism evidence="3 4">
    <name type="scientific">Acetivibrio thermocellus AD2</name>
    <dbReference type="NCBI Taxonomy" id="1138384"/>
    <lineage>
        <taxon>Bacteria</taxon>
        <taxon>Bacillati</taxon>
        <taxon>Bacillota</taxon>
        <taxon>Clostridia</taxon>
        <taxon>Eubacteriales</taxon>
        <taxon>Oscillospiraceae</taxon>
        <taxon>Acetivibrio</taxon>
    </lineage>
</organism>
<dbReference type="Pfam" id="PF14535">
    <property type="entry name" value="AMP-binding_C_2"/>
    <property type="match status" value="1"/>
</dbReference>
<dbReference type="SUPFAM" id="SSF56801">
    <property type="entry name" value="Acetyl-CoA synthetase-like"/>
    <property type="match status" value="1"/>
</dbReference>